<accession>A0AAW1IY80</accession>
<dbReference type="EMBL" id="JASPKY010000497">
    <property type="protein sequence ID" value="KAK9694961.1"/>
    <property type="molecule type" value="Genomic_DNA"/>
</dbReference>
<proteinExistence type="predicted"/>
<dbReference type="PANTHER" id="PTHR10773">
    <property type="entry name" value="DNA-DIRECTED RNA POLYMERASES I, II, AND III SUBUNIT RPABC2"/>
    <property type="match status" value="1"/>
</dbReference>
<evidence type="ECO:0000313" key="2">
    <source>
        <dbReference type="EMBL" id="KAK9694961.1"/>
    </source>
</evidence>
<protein>
    <submittedName>
        <fullName evidence="2">Uncharacterized protein</fullName>
    </submittedName>
</protein>
<reference evidence="2 3" key="1">
    <citation type="journal article" date="2024" name="BMC Genomics">
        <title>De novo assembly and annotation of Popillia japonica's genome with initial clues to its potential as an invasive pest.</title>
        <authorList>
            <person name="Cucini C."/>
            <person name="Boschi S."/>
            <person name="Funari R."/>
            <person name="Cardaioli E."/>
            <person name="Iannotti N."/>
            <person name="Marturano G."/>
            <person name="Paoli F."/>
            <person name="Bruttini M."/>
            <person name="Carapelli A."/>
            <person name="Frati F."/>
            <person name="Nardi F."/>
        </authorList>
    </citation>
    <scope>NUCLEOTIDE SEQUENCE [LARGE SCALE GENOMIC DNA]</scope>
    <source>
        <strain evidence="2">DMR45628</strain>
    </source>
</reference>
<dbReference type="Proteomes" id="UP001458880">
    <property type="component" value="Unassembled WGS sequence"/>
</dbReference>
<comment type="caution">
    <text evidence="2">The sequence shown here is derived from an EMBL/GenBank/DDBJ whole genome shotgun (WGS) entry which is preliminary data.</text>
</comment>
<feature type="region of interest" description="Disordered" evidence="1">
    <location>
        <begin position="1"/>
        <end position="43"/>
    </location>
</feature>
<feature type="compositionally biased region" description="Acidic residues" evidence="1">
    <location>
        <begin position="17"/>
        <end position="27"/>
    </location>
</feature>
<evidence type="ECO:0000256" key="1">
    <source>
        <dbReference type="SAM" id="MobiDB-lite"/>
    </source>
</evidence>
<dbReference type="AlphaFoldDB" id="A0AAW1IY80"/>
<dbReference type="PANTHER" id="PTHR10773:SF19">
    <property type="match status" value="1"/>
</dbReference>
<organism evidence="2 3">
    <name type="scientific">Popillia japonica</name>
    <name type="common">Japanese beetle</name>
    <dbReference type="NCBI Taxonomy" id="7064"/>
    <lineage>
        <taxon>Eukaryota</taxon>
        <taxon>Metazoa</taxon>
        <taxon>Ecdysozoa</taxon>
        <taxon>Arthropoda</taxon>
        <taxon>Hexapoda</taxon>
        <taxon>Insecta</taxon>
        <taxon>Pterygota</taxon>
        <taxon>Neoptera</taxon>
        <taxon>Endopterygota</taxon>
        <taxon>Coleoptera</taxon>
        <taxon>Polyphaga</taxon>
        <taxon>Scarabaeiformia</taxon>
        <taxon>Scarabaeidae</taxon>
        <taxon>Rutelinae</taxon>
        <taxon>Popillia</taxon>
    </lineage>
</organism>
<sequence length="298" mass="34978">MNKRKRSYSNMQPDSDYIPENEAESSDSDYHKPTDDSLNNKLIHPDIEVNPLPKSPDDKISIRNFINETLEELVETSIALAQRKTYTKEGTIRKRKLYDVPLSERKKQRLSRMIADHTIKNPCHRTCHLQCPSCISVERQKDMNQQFWALNREARNTFIIHDMKRFHKKRNTAGLTSTRINTFKYYLKNNEGQDINVCKIFFLATLGYPPENDWILKTLRKNELGSVAPKPDQRGRHPNKTKIDEFTISEHILSFRPTISHYRREHAPNRLYLPSDISVVTIVESTLQIDYIYLATFQ</sequence>
<name>A0AAW1IY80_POPJA</name>
<evidence type="ECO:0000313" key="3">
    <source>
        <dbReference type="Proteomes" id="UP001458880"/>
    </source>
</evidence>
<keyword evidence="3" id="KW-1185">Reference proteome</keyword>
<gene>
    <name evidence="2" type="ORF">QE152_g33189</name>
</gene>